<keyword evidence="2" id="KW-0812">Transmembrane</keyword>
<feature type="transmembrane region" description="Helical" evidence="2">
    <location>
        <begin position="79"/>
        <end position="100"/>
    </location>
</feature>
<reference evidence="4" key="1">
    <citation type="submission" date="2016-10" db="EMBL/GenBank/DDBJ databases">
        <authorList>
            <person name="Varghese N."/>
            <person name="Submissions S."/>
        </authorList>
    </citation>
    <scope>NUCLEOTIDE SEQUENCE [LARGE SCALE GENOMIC DNA]</scope>
    <source>
        <strain evidence="4">ATCC 35263</strain>
    </source>
</reference>
<accession>A0A1H6FL73</accession>
<evidence type="ECO:0000313" key="3">
    <source>
        <dbReference type="EMBL" id="SEH10888.1"/>
    </source>
</evidence>
<dbReference type="STRING" id="29539.SAMN02745716_0588"/>
<feature type="region of interest" description="Disordered" evidence="1">
    <location>
        <begin position="132"/>
        <end position="177"/>
    </location>
</feature>
<sequence>MSRPTDSPSDRPIASDAAQRPRAVLVAALFAAALAVANLVALILSYDPETPEKTAGSLAATALVATMAYGLWRARYWAVLGMETLLAITIVLAALALIRAEDWRGLLLLLSIIVASSTLLWALARSLRQLDLPQPPGSREGPGRADPGTTSDSREAGARTDQPRSRQSGKRNKANKG</sequence>
<name>A0A1H6FL73_THEAL</name>
<organism evidence="3 4">
    <name type="scientific">Thermoleophilum album</name>
    <dbReference type="NCBI Taxonomy" id="29539"/>
    <lineage>
        <taxon>Bacteria</taxon>
        <taxon>Bacillati</taxon>
        <taxon>Actinomycetota</taxon>
        <taxon>Thermoleophilia</taxon>
        <taxon>Thermoleophilales</taxon>
        <taxon>Thermoleophilaceae</taxon>
        <taxon>Thermoleophilum</taxon>
    </lineage>
</organism>
<keyword evidence="2" id="KW-1133">Transmembrane helix</keyword>
<gene>
    <name evidence="3" type="ORF">SAMN02745716_0588</name>
</gene>
<keyword evidence="4" id="KW-1185">Reference proteome</keyword>
<evidence type="ECO:0000256" key="2">
    <source>
        <dbReference type="SAM" id="Phobius"/>
    </source>
</evidence>
<proteinExistence type="predicted"/>
<evidence type="ECO:0000256" key="1">
    <source>
        <dbReference type="SAM" id="MobiDB-lite"/>
    </source>
</evidence>
<feature type="compositionally biased region" description="Basic residues" evidence="1">
    <location>
        <begin position="167"/>
        <end position="177"/>
    </location>
</feature>
<evidence type="ECO:0000313" key="4">
    <source>
        <dbReference type="Proteomes" id="UP000222056"/>
    </source>
</evidence>
<dbReference type="Proteomes" id="UP000222056">
    <property type="component" value="Unassembled WGS sequence"/>
</dbReference>
<keyword evidence="2" id="KW-0472">Membrane</keyword>
<feature type="transmembrane region" description="Helical" evidence="2">
    <location>
        <begin position="106"/>
        <end position="124"/>
    </location>
</feature>
<feature type="compositionally biased region" description="Basic and acidic residues" evidence="1">
    <location>
        <begin position="152"/>
        <end position="164"/>
    </location>
</feature>
<protein>
    <submittedName>
        <fullName evidence="3">Uncharacterized protein</fullName>
    </submittedName>
</protein>
<feature type="transmembrane region" description="Helical" evidence="2">
    <location>
        <begin position="21"/>
        <end position="43"/>
    </location>
</feature>
<dbReference type="RefSeq" id="WP_093116067.1">
    <property type="nucleotide sequence ID" value="NZ_FNWJ01000001.1"/>
</dbReference>
<dbReference type="AlphaFoldDB" id="A0A1H6FL73"/>
<dbReference type="EMBL" id="FNWJ01000001">
    <property type="protein sequence ID" value="SEH10888.1"/>
    <property type="molecule type" value="Genomic_DNA"/>
</dbReference>